<evidence type="ECO:0008006" key="4">
    <source>
        <dbReference type="Google" id="ProtNLM"/>
    </source>
</evidence>
<name>A0A1C7DPM8_9BACL</name>
<evidence type="ECO:0000313" key="3">
    <source>
        <dbReference type="Proteomes" id="UP000092687"/>
    </source>
</evidence>
<sequence length="149" mass="16966">MRFLKIIIIFLIFFSFAGIGVYVIGPDLSAERFVLETTEKLKDSGQMEKVVEYVENDPQTINYIEAVQVSEQQEQAHTTNKNLPFETPEDAAQTLVEKVGIKNLIKMKSEVGDGTMSPEEVIKKLEEDLNEEELLALKLIILKEFSKQQ</sequence>
<protein>
    <recommendedName>
        <fullName evidence="4">Phenylalanyl-tRNA synthetase subunit beta</fullName>
    </recommendedName>
</protein>
<proteinExistence type="predicted"/>
<accession>A0A1C7DPM8</accession>
<feature type="transmembrane region" description="Helical" evidence="1">
    <location>
        <begin position="6"/>
        <end position="25"/>
    </location>
</feature>
<keyword evidence="1" id="KW-0812">Transmembrane</keyword>
<dbReference type="EMBL" id="CP016537">
    <property type="protein sequence ID" value="ANU13446.1"/>
    <property type="molecule type" value="Genomic_DNA"/>
</dbReference>
<gene>
    <name evidence="2" type="ORF">BBI08_06145</name>
</gene>
<evidence type="ECO:0000256" key="1">
    <source>
        <dbReference type="SAM" id="Phobius"/>
    </source>
</evidence>
<dbReference type="OrthoDB" id="2427603at2"/>
<keyword evidence="3" id="KW-1185">Reference proteome</keyword>
<organism evidence="2 3">
    <name type="scientific">Planococcus halocryophilus</name>
    <dbReference type="NCBI Taxonomy" id="1215089"/>
    <lineage>
        <taxon>Bacteria</taxon>
        <taxon>Bacillati</taxon>
        <taxon>Bacillota</taxon>
        <taxon>Bacilli</taxon>
        <taxon>Bacillales</taxon>
        <taxon>Caryophanaceae</taxon>
        <taxon>Planococcus</taxon>
    </lineage>
</organism>
<dbReference type="RefSeq" id="WP_008497836.1">
    <property type="nucleotide sequence ID" value="NZ_CP016537.2"/>
</dbReference>
<keyword evidence="1" id="KW-1133">Transmembrane helix</keyword>
<dbReference type="STRING" id="1215089.BBI08_06145"/>
<dbReference type="KEGG" id="phc:BBI08_06145"/>
<reference evidence="3" key="1">
    <citation type="submission" date="2016-07" db="EMBL/GenBank/DDBJ databases">
        <authorList>
            <person name="See-Too W.S."/>
        </authorList>
    </citation>
    <scope>NUCLEOTIDE SEQUENCE [LARGE SCALE GENOMIC DNA]</scope>
    <source>
        <strain evidence="3">DSM 24743</strain>
    </source>
</reference>
<dbReference type="Proteomes" id="UP000092687">
    <property type="component" value="Chromosome"/>
</dbReference>
<evidence type="ECO:0000313" key="2">
    <source>
        <dbReference type="EMBL" id="ANU13446.1"/>
    </source>
</evidence>
<dbReference type="AlphaFoldDB" id="A0A1C7DPM8"/>
<keyword evidence="1" id="KW-0472">Membrane</keyword>
<reference evidence="3" key="2">
    <citation type="submission" date="2016-10" db="EMBL/GenBank/DDBJ databases">
        <authorList>
            <person name="See-Too W.S."/>
        </authorList>
    </citation>
    <scope>NUCLEOTIDE SEQUENCE [LARGE SCALE GENOMIC DNA]</scope>
    <source>
        <strain evidence="3">DSM 24743</strain>
    </source>
</reference>